<keyword evidence="9" id="KW-0472">Membrane</keyword>
<evidence type="ECO:0000256" key="5">
    <source>
        <dbReference type="ARBA" id="ARBA00022741"/>
    </source>
</evidence>
<dbReference type="InterPro" id="IPR003593">
    <property type="entry name" value="AAA+_ATPase"/>
</dbReference>
<dbReference type="PANTHER" id="PTHR42771:SF2">
    <property type="entry name" value="IRON(3+)-HYDROXAMATE IMPORT ATP-BINDING PROTEIN FHUC"/>
    <property type="match status" value="1"/>
</dbReference>
<dbReference type="Gene3D" id="3.40.50.300">
    <property type="entry name" value="P-loop containing nucleotide triphosphate hydrolases"/>
    <property type="match status" value="2"/>
</dbReference>
<dbReference type="RefSeq" id="WP_007716901.1">
    <property type="nucleotide sequence ID" value="NZ_BAABXR010000002.1"/>
</dbReference>
<keyword evidence="4" id="KW-0410">Iron transport</keyword>
<dbReference type="GO" id="GO:0006826">
    <property type="term" value="P:iron ion transport"/>
    <property type="evidence" value="ECO:0007669"/>
    <property type="project" value="UniProtKB-KW"/>
</dbReference>
<dbReference type="Proteomes" id="UP000283880">
    <property type="component" value="Unassembled WGS sequence"/>
</dbReference>
<keyword evidence="3" id="KW-1003">Cell membrane</keyword>
<dbReference type="PANTHER" id="PTHR42771">
    <property type="entry name" value="IRON(3+)-HYDROXAMATE IMPORT ATP-BINDING PROTEIN FHUC"/>
    <property type="match status" value="1"/>
</dbReference>
<dbReference type="PROSITE" id="PS50893">
    <property type="entry name" value="ABC_TRANSPORTER_2"/>
    <property type="match status" value="1"/>
</dbReference>
<keyword evidence="6 11" id="KW-0067">ATP-binding</keyword>
<dbReference type="InterPro" id="IPR003439">
    <property type="entry name" value="ABC_transporter-like_ATP-bd"/>
</dbReference>
<evidence type="ECO:0000259" key="10">
    <source>
        <dbReference type="PROSITE" id="PS50893"/>
    </source>
</evidence>
<dbReference type="EMBL" id="QSBM01000022">
    <property type="protein sequence ID" value="RGX24419.1"/>
    <property type="molecule type" value="Genomic_DNA"/>
</dbReference>
<dbReference type="AlphaFoldDB" id="A0A413F935"/>
<evidence type="ECO:0000256" key="3">
    <source>
        <dbReference type="ARBA" id="ARBA00022475"/>
    </source>
</evidence>
<evidence type="ECO:0000256" key="4">
    <source>
        <dbReference type="ARBA" id="ARBA00022496"/>
    </source>
</evidence>
<proteinExistence type="predicted"/>
<gene>
    <name evidence="11" type="ORF">DWV29_23420</name>
</gene>
<evidence type="ECO:0000256" key="7">
    <source>
        <dbReference type="ARBA" id="ARBA00023004"/>
    </source>
</evidence>
<name>A0A413F935_9FIRM</name>
<protein>
    <submittedName>
        <fullName evidence="11">ATP-binding cassette domain-containing protein</fullName>
    </submittedName>
</protein>
<dbReference type="GO" id="GO:0005886">
    <property type="term" value="C:plasma membrane"/>
    <property type="evidence" value="ECO:0007669"/>
    <property type="project" value="UniProtKB-SubCell"/>
</dbReference>
<evidence type="ECO:0000256" key="8">
    <source>
        <dbReference type="ARBA" id="ARBA00023065"/>
    </source>
</evidence>
<dbReference type="SMART" id="SM00382">
    <property type="entry name" value="AAA"/>
    <property type="match status" value="1"/>
</dbReference>
<keyword evidence="8" id="KW-0406">Ion transport</keyword>
<evidence type="ECO:0000313" key="12">
    <source>
        <dbReference type="Proteomes" id="UP000283880"/>
    </source>
</evidence>
<evidence type="ECO:0000256" key="2">
    <source>
        <dbReference type="ARBA" id="ARBA00022448"/>
    </source>
</evidence>
<dbReference type="InterPro" id="IPR038729">
    <property type="entry name" value="Rad50/SbcC_AAA"/>
</dbReference>
<dbReference type="InterPro" id="IPR027417">
    <property type="entry name" value="P-loop_NTPase"/>
</dbReference>
<feature type="domain" description="ABC transporter" evidence="10">
    <location>
        <begin position="10"/>
        <end position="242"/>
    </location>
</feature>
<dbReference type="GO" id="GO:0016887">
    <property type="term" value="F:ATP hydrolysis activity"/>
    <property type="evidence" value="ECO:0007669"/>
    <property type="project" value="InterPro"/>
</dbReference>
<comment type="subcellular location">
    <subcellularLocation>
        <location evidence="1">Cell membrane</location>
        <topology evidence="1">Peripheral membrane protein</topology>
    </subcellularLocation>
</comment>
<dbReference type="GO" id="GO:0006302">
    <property type="term" value="P:double-strand break repair"/>
    <property type="evidence" value="ECO:0007669"/>
    <property type="project" value="InterPro"/>
</dbReference>
<dbReference type="GO" id="GO:0005524">
    <property type="term" value="F:ATP binding"/>
    <property type="evidence" value="ECO:0007669"/>
    <property type="project" value="UniProtKB-KW"/>
</dbReference>
<evidence type="ECO:0000256" key="1">
    <source>
        <dbReference type="ARBA" id="ARBA00004202"/>
    </source>
</evidence>
<comment type="caution">
    <text evidence="11">The sequence shown here is derived from an EMBL/GenBank/DDBJ whole genome shotgun (WGS) entry which is preliminary data.</text>
</comment>
<sequence>MDSRFPTNYITGLEVLRDRLPADSYTLAIPALRSLENLDFPCPVTFFTGENGSGKSTLLEAVAVAYGFNPEGGTRNFQFSTRDTHSDFSSALRLRKGVKKPQDGFFLRAESFYNVASKVDDYAAESIGRINYLDYYGGRSLHCQSHGESFLALMQNRFHGNSIFILDEPEAALSPQRQLTALLMIGRLAKEGSQFIIATHSPILLGLPGAQILCFDDGDLHPIAYEETEVYQVMEMFINSRKALLEKLFSD</sequence>
<evidence type="ECO:0000256" key="9">
    <source>
        <dbReference type="ARBA" id="ARBA00023136"/>
    </source>
</evidence>
<organism evidence="11 12">
    <name type="scientific">Enterocloster asparagiformis</name>
    <dbReference type="NCBI Taxonomy" id="333367"/>
    <lineage>
        <taxon>Bacteria</taxon>
        <taxon>Bacillati</taxon>
        <taxon>Bacillota</taxon>
        <taxon>Clostridia</taxon>
        <taxon>Lachnospirales</taxon>
        <taxon>Lachnospiraceae</taxon>
        <taxon>Enterocloster</taxon>
    </lineage>
</organism>
<evidence type="ECO:0000256" key="6">
    <source>
        <dbReference type="ARBA" id="ARBA00022840"/>
    </source>
</evidence>
<dbReference type="OrthoDB" id="9784297at2"/>
<keyword evidence="5" id="KW-0547">Nucleotide-binding</keyword>
<dbReference type="InterPro" id="IPR003959">
    <property type="entry name" value="ATPase_AAA_core"/>
</dbReference>
<accession>A0A413F935</accession>
<keyword evidence="2" id="KW-0813">Transport</keyword>
<evidence type="ECO:0000313" key="11">
    <source>
        <dbReference type="EMBL" id="RGX24419.1"/>
    </source>
</evidence>
<reference evidence="11 12" key="1">
    <citation type="submission" date="2018-08" db="EMBL/GenBank/DDBJ databases">
        <title>A genome reference for cultivated species of the human gut microbiota.</title>
        <authorList>
            <person name="Zou Y."/>
            <person name="Xue W."/>
            <person name="Luo G."/>
        </authorList>
    </citation>
    <scope>NUCLEOTIDE SEQUENCE [LARGE SCALE GENOMIC DNA]</scope>
    <source>
        <strain evidence="11 12">AF04-15</strain>
    </source>
</reference>
<keyword evidence="7" id="KW-0408">Iron</keyword>
<dbReference type="SUPFAM" id="SSF52540">
    <property type="entry name" value="P-loop containing nucleoside triphosphate hydrolases"/>
    <property type="match status" value="1"/>
</dbReference>
<dbReference type="Pfam" id="PF13304">
    <property type="entry name" value="AAA_21"/>
    <property type="match status" value="1"/>
</dbReference>
<dbReference type="InterPro" id="IPR051535">
    <property type="entry name" value="Siderophore_ABC-ATPase"/>
</dbReference>
<dbReference type="Pfam" id="PF13476">
    <property type="entry name" value="AAA_23"/>
    <property type="match status" value="1"/>
</dbReference>